<evidence type="ECO:0000313" key="5">
    <source>
        <dbReference type="EMBL" id="TKR76595.1"/>
    </source>
</evidence>
<name>A0A4V6A1T5_STECR</name>
<dbReference type="PRINTS" id="PR00722">
    <property type="entry name" value="CHYMOTRYPSIN"/>
</dbReference>
<keyword evidence="3" id="KW-0732">Signal</keyword>
<protein>
    <recommendedName>
        <fullName evidence="4">Peptidase S1 domain-containing protein</fullName>
    </recommendedName>
</protein>
<dbReference type="SUPFAM" id="SSF50494">
    <property type="entry name" value="Trypsin-like serine proteases"/>
    <property type="match status" value="1"/>
</dbReference>
<sequence>MLLSVVLFALLGISHALDVGLNKLVRNGHPVKDMRLYPYMVYIEGYEGDCSGTLLSPTHILTNAHCSVGINFDYDNYAHAGYFNAPKGKGIGKQVRKIVKMTMNPDYKSGNVGHDVAVLEVDKPFVITKHVNLTKIPDSDFFLDFISEDGQILGWGITVNGTNQPLQVGSTQIFGDRKECQKMWEEFCAKSGKCVCSGKGCDTAVTENEVCTLGKSQITVGDSGGPLIFRFSNVYQVGISTRTSGQNNVPDLSVRASKHCSWIAQTTNNAFKCSRVY</sequence>
<dbReference type="AlphaFoldDB" id="A0A4V6A1T5"/>
<reference evidence="5 6" key="1">
    <citation type="journal article" date="2015" name="Genome Biol.">
        <title>Comparative genomics of Steinernema reveals deeply conserved gene regulatory networks.</title>
        <authorList>
            <person name="Dillman A.R."/>
            <person name="Macchietto M."/>
            <person name="Porter C.F."/>
            <person name="Rogers A."/>
            <person name="Williams B."/>
            <person name="Antoshechkin I."/>
            <person name="Lee M.M."/>
            <person name="Goodwin Z."/>
            <person name="Lu X."/>
            <person name="Lewis E.E."/>
            <person name="Goodrich-Blair H."/>
            <person name="Stock S.P."/>
            <person name="Adams B.J."/>
            <person name="Sternberg P.W."/>
            <person name="Mortazavi A."/>
        </authorList>
    </citation>
    <scope>NUCLEOTIDE SEQUENCE [LARGE SCALE GENOMIC DNA]</scope>
    <source>
        <strain evidence="5 6">ALL</strain>
    </source>
</reference>
<feature type="chain" id="PRO_5020302475" description="Peptidase S1 domain-containing protein" evidence="3">
    <location>
        <begin position="17"/>
        <end position="277"/>
    </location>
</feature>
<dbReference type="Proteomes" id="UP000298663">
    <property type="component" value="Unassembled WGS sequence"/>
</dbReference>
<dbReference type="InterPro" id="IPR051487">
    <property type="entry name" value="Ser/Thr_Proteases_Immune/Dev"/>
</dbReference>
<evidence type="ECO:0000256" key="2">
    <source>
        <dbReference type="ARBA" id="ARBA00024195"/>
    </source>
</evidence>
<dbReference type="InterPro" id="IPR001254">
    <property type="entry name" value="Trypsin_dom"/>
</dbReference>
<dbReference type="Pfam" id="PF00089">
    <property type="entry name" value="Trypsin"/>
    <property type="match status" value="1"/>
</dbReference>
<feature type="domain" description="Peptidase S1" evidence="4">
    <location>
        <begin position="25"/>
        <end position="268"/>
    </location>
</feature>
<organism evidence="5 6">
    <name type="scientific">Steinernema carpocapsae</name>
    <name type="common">Entomopathogenic nematode</name>
    <dbReference type="NCBI Taxonomy" id="34508"/>
    <lineage>
        <taxon>Eukaryota</taxon>
        <taxon>Metazoa</taxon>
        <taxon>Ecdysozoa</taxon>
        <taxon>Nematoda</taxon>
        <taxon>Chromadorea</taxon>
        <taxon>Rhabditida</taxon>
        <taxon>Tylenchina</taxon>
        <taxon>Panagrolaimomorpha</taxon>
        <taxon>Strongyloidoidea</taxon>
        <taxon>Steinernematidae</taxon>
        <taxon>Steinernema</taxon>
    </lineage>
</organism>
<accession>A0A4V6A1T5</accession>
<keyword evidence="1" id="KW-1015">Disulfide bond</keyword>
<evidence type="ECO:0000313" key="6">
    <source>
        <dbReference type="Proteomes" id="UP000298663"/>
    </source>
</evidence>
<dbReference type="PANTHER" id="PTHR24256">
    <property type="entry name" value="TRYPTASE-RELATED"/>
    <property type="match status" value="1"/>
</dbReference>
<dbReference type="SMART" id="SM00020">
    <property type="entry name" value="Tryp_SPc"/>
    <property type="match status" value="1"/>
</dbReference>
<reference evidence="5 6" key="2">
    <citation type="journal article" date="2019" name="G3 (Bethesda)">
        <title>Hybrid Assembly of the Genome of the Entomopathogenic Nematode Steinernema carpocapsae Identifies the X-Chromosome.</title>
        <authorList>
            <person name="Serra L."/>
            <person name="Macchietto M."/>
            <person name="Macias-Munoz A."/>
            <person name="McGill C.J."/>
            <person name="Rodriguez I.M."/>
            <person name="Rodriguez B."/>
            <person name="Murad R."/>
            <person name="Mortazavi A."/>
        </authorList>
    </citation>
    <scope>NUCLEOTIDE SEQUENCE [LARGE SCALE GENOMIC DNA]</scope>
    <source>
        <strain evidence="5 6">ALL</strain>
    </source>
</reference>
<evidence type="ECO:0000256" key="3">
    <source>
        <dbReference type="SAM" id="SignalP"/>
    </source>
</evidence>
<keyword evidence="6" id="KW-1185">Reference proteome</keyword>
<dbReference type="PROSITE" id="PS50240">
    <property type="entry name" value="TRYPSIN_DOM"/>
    <property type="match status" value="1"/>
</dbReference>
<proteinExistence type="inferred from homology"/>
<dbReference type="OrthoDB" id="6376138at2759"/>
<dbReference type="GO" id="GO:0006508">
    <property type="term" value="P:proteolysis"/>
    <property type="evidence" value="ECO:0007669"/>
    <property type="project" value="InterPro"/>
</dbReference>
<evidence type="ECO:0000259" key="4">
    <source>
        <dbReference type="PROSITE" id="PS50240"/>
    </source>
</evidence>
<comment type="caution">
    <text evidence="5">The sequence shown here is derived from an EMBL/GenBank/DDBJ whole genome shotgun (WGS) entry which is preliminary data.</text>
</comment>
<dbReference type="GO" id="GO:0004252">
    <property type="term" value="F:serine-type endopeptidase activity"/>
    <property type="evidence" value="ECO:0007669"/>
    <property type="project" value="InterPro"/>
</dbReference>
<dbReference type="Gene3D" id="2.40.10.10">
    <property type="entry name" value="Trypsin-like serine proteases"/>
    <property type="match status" value="1"/>
</dbReference>
<dbReference type="InterPro" id="IPR001314">
    <property type="entry name" value="Peptidase_S1A"/>
</dbReference>
<dbReference type="STRING" id="34508.A0A4V6A1T5"/>
<feature type="signal peptide" evidence="3">
    <location>
        <begin position="1"/>
        <end position="16"/>
    </location>
</feature>
<dbReference type="InterPro" id="IPR043504">
    <property type="entry name" value="Peptidase_S1_PA_chymotrypsin"/>
</dbReference>
<evidence type="ECO:0000256" key="1">
    <source>
        <dbReference type="ARBA" id="ARBA00023157"/>
    </source>
</evidence>
<dbReference type="EMBL" id="AZBU02000005">
    <property type="protein sequence ID" value="TKR76595.1"/>
    <property type="molecule type" value="Genomic_DNA"/>
</dbReference>
<dbReference type="InterPro" id="IPR009003">
    <property type="entry name" value="Peptidase_S1_PA"/>
</dbReference>
<gene>
    <name evidence="5" type="ORF">L596_017711</name>
</gene>
<comment type="similarity">
    <text evidence="2">Belongs to the peptidase S1 family. CLIP subfamily.</text>
</comment>